<proteinExistence type="predicted"/>
<dbReference type="EMBL" id="CP112932">
    <property type="protein sequence ID" value="WPY01031.1"/>
    <property type="molecule type" value="Genomic_DNA"/>
</dbReference>
<gene>
    <name evidence="2" type="ORF">Trichorick_00924</name>
</gene>
<feature type="signal peptide" evidence="1">
    <location>
        <begin position="1"/>
        <end position="21"/>
    </location>
</feature>
<sequence>MIKKYYPILLIILFWSLNCSASFWSAIAACLKNPCNCGYGTKYEWWNNNQVKLDKGDENPLCPPWNKGREDNTCLTQFDYPGVFIPWYLEHCAEATSESTYFSPKIRLRYQACNIAACWTNSTTLNWDGDCVNWPTAYALPLLRICARIAVPETLTDLGDPLPADPGYTKGKHLNAYGAEEDDKPIPGDDGKPIILTKPKLCAYKDPSLVDTVTTLGALGVDLMDWNPTNQAMHNTGELHPIAKVLIFLVTTLSNTGQSLGDMIGSLLDAIGGLIIPGLDLFKVIFDAIGAIIQYIGDIFIAILKEFGQFNRVVDSYRFGCVEVPVGPYPPPYCPQLSPFIPSPTTNVICEVGGYSNNTTIPLMSTTDHKCVISKLVNNFVRNSIRISFDNFVPLCQKGEDPTKTDKCVKILGPFNGSAKSIHTASGFWDVIPSCADSPGSVCVSTNIKAPQCNAFDADSWCLSGFRVAYGSSTGKTSVPSNYFLNDLVGCDVNSGSTCQKIWGVNTGAFIDISLVFPKVESGYSFMPLKKNVSLNDTNGNARRLSVVIRRQSTTITDMPGGSSTFQQDPKQICVLGEDNSIVGCEDRIPMKPRVKSTCKSSLNSDFFVCRNDGKPCTSASGAEYQGIVNYQTISDTVCSNIVTGTSPMQACPSSTAVMCKASGDATCQNAGAFCISSTGDVVSCTNNSSNVCTNATLKCTSPSGQEVSCSGISSTPKVFDCDKIKDQQNLEAYIDYIDPGISPGLRQNCNNNYFKPAFITVLKSGEDFTSAVIQPLSVNNSDVAKYRVNLAGYDFTSNVTDDQFTQKPFSGPKSINPSSIYGDYKAGPDDKIAAPYVVQSDGSLKEVDGVYLTGLEYVGGNDPNIREGKYIQGGTFTCLQVSTMDRCSAANTTSCVLAKLLEADTVNCVDFANKSQSSKYIGKLHLCDSVPGLLETILCVTKDDSLPGKDGGAGITIKSCPNGKFCYTNDKNPGKEVCKVSLLNQDRYDPAQNPSISASLLDNQYYDLNGSPGAGYDKTLYALRDKTPVELGLCTTIPRPKCEAITSPSWSYDGGATWPETDVGMQAVGKCPSGYSTLVPLTRYCIANASNMTVAFEKLDKDASGNSISCMPGAVQFSNTHTFPASYPQKKTANTYEFGVDKEGTVTGPNTFSSNLQFNIQDLSKVSYFRIAKIGYDDWIEVYVNGNFVAGYKNFKLPIILGVTTTELDLNTDSNSYRSDLGTIDIKSKLQPGLNSIRFNLRVIGGGSLYYKIEYGIND</sequence>
<dbReference type="PROSITE" id="PS51257">
    <property type="entry name" value="PROKAR_LIPOPROTEIN"/>
    <property type="match status" value="1"/>
</dbReference>
<protein>
    <submittedName>
        <fullName evidence="2">Uncharacterized protein</fullName>
    </submittedName>
</protein>
<reference evidence="2 3" key="1">
    <citation type="submission" date="2022-10" db="EMBL/GenBank/DDBJ databases">
        <title>Host association and intracellularity evolved multiple times independently in the Rickettsiales.</title>
        <authorList>
            <person name="Castelli M."/>
            <person name="Nardi T."/>
            <person name="Gammuto L."/>
            <person name="Bellinzona G."/>
            <person name="Sabaneyeva E."/>
            <person name="Potekhin A."/>
            <person name="Serra V."/>
            <person name="Petroni G."/>
            <person name="Sassera D."/>
        </authorList>
    </citation>
    <scope>NUCLEOTIDE SEQUENCE [LARGE SCALE GENOMIC DNA]</scope>
    <source>
        <strain evidence="2 3">Kr 154-4</strain>
    </source>
</reference>
<keyword evidence="3" id="KW-1185">Reference proteome</keyword>
<evidence type="ECO:0000313" key="3">
    <source>
        <dbReference type="Proteomes" id="UP001326613"/>
    </source>
</evidence>
<keyword evidence="1" id="KW-0732">Signal</keyword>
<feature type="chain" id="PRO_5046684628" evidence="1">
    <location>
        <begin position="22"/>
        <end position="1260"/>
    </location>
</feature>
<dbReference type="Proteomes" id="UP001326613">
    <property type="component" value="Chromosome"/>
</dbReference>
<organism evidence="2 3">
    <name type="scientific">Candidatus Trichorickettsia mobilis</name>
    <dbReference type="NCBI Taxonomy" id="1346319"/>
    <lineage>
        <taxon>Bacteria</taxon>
        <taxon>Pseudomonadati</taxon>
        <taxon>Pseudomonadota</taxon>
        <taxon>Alphaproteobacteria</taxon>
        <taxon>Rickettsiales</taxon>
        <taxon>Rickettsiaceae</taxon>
        <taxon>Rickettsieae</taxon>
        <taxon>Candidatus Trichorickettsia</taxon>
    </lineage>
</organism>
<name>A0ABZ0UU58_9RICK</name>
<evidence type="ECO:0000313" key="2">
    <source>
        <dbReference type="EMBL" id="WPY01031.1"/>
    </source>
</evidence>
<dbReference type="RefSeq" id="WP_323737844.1">
    <property type="nucleotide sequence ID" value="NZ_CP112932.1"/>
</dbReference>
<accession>A0ABZ0UU58</accession>
<evidence type="ECO:0000256" key="1">
    <source>
        <dbReference type="SAM" id="SignalP"/>
    </source>
</evidence>